<dbReference type="Proteomes" id="UP001290861">
    <property type="component" value="Unassembled WGS sequence"/>
</dbReference>
<accession>A0ABU5MZB6</accession>
<comment type="caution">
    <text evidence="1">The sequence shown here is derived from an EMBL/GenBank/DDBJ whole genome shotgun (WGS) entry which is preliminary data.</text>
</comment>
<gene>
    <name evidence="1" type="ORF">P9H32_12890</name>
</gene>
<protein>
    <submittedName>
        <fullName evidence="1">Uncharacterized protein</fullName>
    </submittedName>
</protein>
<reference evidence="1 2" key="1">
    <citation type="journal article" date="2024" name="Appl. Environ. Microbiol.">
        <title>Pontiella agarivorans sp. nov., a novel marine anaerobic bacterium capable of degrading macroalgal polysaccharides and fixing nitrogen.</title>
        <authorList>
            <person name="Liu N."/>
            <person name="Kivenson V."/>
            <person name="Peng X."/>
            <person name="Cui Z."/>
            <person name="Lankiewicz T.S."/>
            <person name="Gosselin K.M."/>
            <person name="English C.J."/>
            <person name="Blair E.M."/>
            <person name="O'Malley M.A."/>
            <person name="Valentine D.L."/>
        </authorList>
    </citation>
    <scope>NUCLEOTIDE SEQUENCE [LARGE SCALE GENOMIC DNA]</scope>
    <source>
        <strain evidence="1 2">NLcol2</strain>
    </source>
</reference>
<dbReference type="EMBL" id="JARVCO010000010">
    <property type="protein sequence ID" value="MDZ8119522.1"/>
    <property type="molecule type" value="Genomic_DNA"/>
</dbReference>
<keyword evidence="2" id="KW-1185">Reference proteome</keyword>
<proteinExistence type="predicted"/>
<name>A0ABU5MZB6_9BACT</name>
<evidence type="ECO:0000313" key="1">
    <source>
        <dbReference type="EMBL" id="MDZ8119522.1"/>
    </source>
</evidence>
<dbReference type="RefSeq" id="WP_322609304.1">
    <property type="nucleotide sequence ID" value="NZ_JARVCO010000010.1"/>
</dbReference>
<sequence length="49" mass="5622">MKCMMHSLYTASGFLQRKISMPIVVFQFDISALKITVGEIGIRIKLEYL</sequence>
<organism evidence="1 2">
    <name type="scientific">Pontiella agarivorans</name>
    <dbReference type="NCBI Taxonomy" id="3038953"/>
    <lineage>
        <taxon>Bacteria</taxon>
        <taxon>Pseudomonadati</taxon>
        <taxon>Kiritimatiellota</taxon>
        <taxon>Kiritimatiellia</taxon>
        <taxon>Kiritimatiellales</taxon>
        <taxon>Pontiellaceae</taxon>
        <taxon>Pontiella</taxon>
    </lineage>
</organism>
<evidence type="ECO:0000313" key="2">
    <source>
        <dbReference type="Proteomes" id="UP001290861"/>
    </source>
</evidence>